<dbReference type="Proteomes" id="UP000019384">
    <property type="component" value="Unassembled WGS sequence"/>
</dbReference>
<dbReference type="Pfam" id="PF04908">
    <property type="entry name" value="SH3BGR"/>
    <property type="match status" value="1"/>
</dbReference>
<feature type="compositionally biased region" description="Basic and acidic residues" evidence="1">
    <location>
        <begin position="338"/>
        <end position="360"/>
    </location>
</feature>
<dbReference type="OrthoDB" id="9932926at2759"/>
<evidence type="ECO:0000313" key="3">
    <source>
        <dbReference type="Proteomes" id="UP000019384"/>
    </source>
</evidence>
<sequence length="555" mass="59912">MDMDIEVGEFERTQTPSLIGETIRGNHHQGSELADSHTPSVASSNRSRSQSRPAAVLPLHNELDSTVSLKELESEGVLMNDEEGEFVDKVLDDEGHVKQESLHISQKLKDGENDVVKPKPKPFVPTEEPVDTESVHIFGGDGDRYIAPASKTHSSANSTPAPTFKVSSPRVSSPLGTGKNTGLLPDESFSLQEVIDGVNNGSSQEALTENQPEASAPEFDPSKTVEEVEPEVPDSAADIDASFTVPAGAREGLNSPLLSRAASQQRYTQGGSPAREGTGTSKPHLARGDSYHGALSNDDYVQPLGLGERKPRHDPGASLSKTASLNYLRSISRSRSRVANDRDAIGVDRGIDSEELKEEGALMGDQFSQIPELEDAIDRALNLVGGDEKSELEVPQEDEEADAAETKEEETDEAETKTGEAETPETPEKAKEVESSEVSASPAPAASPSKGVYVPKEDKLTFEDEPVYLFTSLAGGFQVSSRTSRLANILAANKITFTYKDLGTDESAKKIWKTYSGGKTLPGVVRGRDDFIGNWEDIEEANENYEVRSLVYETV</sequence>
<gene>
    <name evidence="2" type="ORF">KUCA_T00003594001</name>
</gene>
<reference evidence="2" key="2">
    <citation type="submission" date="2014-02" db="EMBL/GenBank/DDBJ databases">
        <title>Complete DNA sequence of /Kuraishia capsulata/ illustrates novel genomic features among budding yeasts (/Saccharomycotina/).</title>
        <authorList>
            <person name="Morales L."/>
            <person name="Noel B."/>
            <person name="Porcel B."/>
            <person name="Marcet-Houben M."/>
            <person name="Hullo M-F."/>
            <person name="Sacerdot C."/>
            <person name="Tekaia F."/>
            <person name="Leh-Louis V."/>
            <person name="Despons L."/>
            <person name="Khanna V."/>
            <person name="Aury J-M."/>
            <person name="Barbe V."/>
            <person name="Couloux A."/>
            <person name="Labadie K."/>
            <person name="Pelletier E."/>
            <person name="Souciet J-L."/>
            <person name="Boekhout T."/>
            <person name="Gabaldon T."/>
            <person name="Wincker P."/>
            <person name="Dujon B."/>
        </authorList>
    </citation>
    <scope>NUCLEOTIDE SEQUENCE</scope>
    <source>
        <strain evidence="2">CBS 1993</strain>
    </source>
</reference>
<feature type="compositionally biased region" description="Basic and acidic residues" evidence="1">
    <location>
        <begin position="102"/>
        <end position="117"/>
    </location>
</feature>
<dbReference type="AlphaFoldDB" id="W6MWL4"/>
<feature type="region of interest" description="Disordered" evidence="1">
    <location>
        <begin position="387"/>
        <end position="452"/>
    </location>
</feature>
<feature type="compositionally biased region" description="Low complexity" evidence="1">
    <location>
        <begin position="436"/>
        <end position="450"/>
    </location>
</feature>
<evidence type="ECO:0000256" key="1">
    <source>
        <dbReference type="SAM" id="MobiDB-lite"/>
    </source>
</evidence>
<feature type="region of interest" description="Disordered" evidence="1">
    <location>
        <begin position="102"/>
        <end position="369"/>
    </location>
</feature>
<protein>
    <submittedName>
        <fullName evidence="2">Uncharacterized protein</fullName>
    </submittedName>
</protein>
<name>W6MWL4_9ASCO</name>
<feature type="compositionally biased region" description="Polar residues" evidence="1">
    <location>
        <begin position="199"/>
        <end position="213"/>
    </location>
</feature>
<organism evidence="2 3">
    <name type="scientific">Kuraishia capsulata CBS 1993</name>
    <dbReference type="NCBI Taxonomy" id="1382522"/>
    <lineage>
        <taxon>Eukaryota</taxon>
        <taxon>Fungi</taxon>
        <taxon>Dikarya</taxon>
        <taxon>Ascomycota</taxon>
        <taxon>Saccharomycotina</taxon>
        <taxon>Pichiomycetes</taxon>
        <taxon>Pichiales</taxon>
        <taxon>Pichiaceae</taxon>
        <taxon>Kuraishia</taxon>
    </lineage>
</organism>
<feature type="compositionally biased region" description="Basic and acidic residues" evidence="1">
    <location>
        <begin position="414"/>
        <end position="434"/>
    </location>
</feature>
<dbReference type="STRING" id="1382522.W6MWL4"/>
<reference evidence="2" key="1">
    <citation type="submission" date="2013-12" db="EMBL/GenBank/DDBJ databases">
        <authorList>
            <person name="Genoscope - CEA"/>
        </authorList>
    </citation>
    <scope>NUCLEOTIDE SEQUENCE</scope>
    <source>
        <strain evidence="2">CBS 1993</strain>
    </source>
</reference>
<feature type="compositionally biased region" description="Low complexity" evidence="1">
    <location>
        <begin position="40"/>
        <end position="55"/>
    </location>
</feature>
<feature type="region of interest" description="Disordered" evidence="1">
    <location>
        <begin position="1"/>
        <end position="55"/>
    </location>
</feature>
<feature type="compositionally biased region" description="Polar residues" evidence="1">
    <location>
        <begin position="261"/>
        <end position="271"/>
    </location>
</feature>
<feature type="compositionally biased region" description="Polar residues" evidence="1">
    <location>
        <begin position="319"/>
        <end position="333"/>
    </location>
</feature>
<dbReference type="GeneID" id="34520996"/>
<evidence type="ECO:0000313" key="2">
    <source>
        <dbReference type="EMBL" id="CDK27615.1"/>
    </source>
</evidence>
<dbReference type="RefSeq" id="XP_022459608.1">
    <property type="nucleotide sequence ID" value="XM_022602024.1"/>
</dbReference>
<feature type="compositionally biased region" description="Polar residues" evidence="1">
    <location>
        <begin position="151"/>
        <end position="180"/>
    </location>
</feature>
<dbReference type="HOGENOM" id="CLU_490987_0_0_1"/>
<dbReference type="InterPro" id="IPR036249">
    <property type="entry name" value="Thioredoxin-like_sf"/>
</dbReference>
<dbReference type="SUPFAM" id="SSF52833">
    <property type="entry name" value="Thioredoxin-like"/>
    <property type="match status" value="1"/>
</dbReference>
<dbReference type="PROSITE" id="PS51354">
    <property type="entry name" value="GLUTAREDOXIN_2"/>
    <property type="match status" value="1"/>
</dbReference>
<dbReference type="EMBL" id="HG793128">
    <property type="protein sequence ID" value="CDK27615.1"/>
    <property type="molecule type" value="Genomic_DNA"/>
</dbReference>
<proteinExistence type="predicted"/>
<keyword evidence="3" id="KW-1185">Reference proteome</keyword>
<accession>W6MWL4</accession>
<dbReference type="InterPro" id="IPR006993">
    <property type="entry name" value="Glut_rich_SH3-bd"/>
</dbReference>
<dbReference type="Gene3D" id="3.40.30.10">
    <property type="entry name" value="Glutaredoxin"/>
    <property type="match status" value="1"/>
</dbReference>
<feature type="compositionally biased region" description="Acidic residues" evidence="1">
    <location>
        <begin position="394"/>
        <end position="413"/>
    </location>
</feature>